<evidence type="ECO:0000313" key="1">
    <source>
        <dbReference type="EMBL" id="GJE87955.1"/>
    </source>
</evidence>
<proteinExistence type="predicted"/>
<gene>
    <name evidence="1" type="ORF">PsYK624_040380</name>
</gene>
<dbReference type="Proteomes" id="UP000703269">
    <property type="component" value="Unassembled WGS sequence"/>
</dbReference>
<dbReference type="EMBL" id="BPQB01000008">
    <property type="protein sequence ID" value="GJE87955.1"/>
    <property type="molecule type" value="Genomic_DNA"/>
</dbReference>
<comment type="caution">
    <text evidence="1">The sequence shown here is derived from an EMBL/GenBank/DDBJ whole genome shotgun (WGS) entry which is preliminary data.</text>
</comment>
<name>A0A9P3LAA0_9APHY</name>
<accession>A0A9P3LAA0</accession>
<dbReference type="AlphaFoldDB" id="A0A9P3LAA0"/>
<keyword evidence="2" id="KW-1185">Reference proteome</keyword>
<evidence type="ECO:0000313" key="2">
    <source>
        <dbReference type="Proteomes" id="UP000703269"/>
    </source>
</evidence>
<reference evidence="1 2" key="1">
    <citation type="submission" date="2021-08" db="EMBL/GenBank/DDBJ databases">
        <title>Draft Genome Sequence of Phanerochaete sordida strain YK-624.</title>
        <authorList>
            <person name="Mori T."/>
            <person name="Dohra H."/>
            <person name="Suzuki T."/>
            <person name="Kawagishi H."/>
            <person name="Hirai H."/>
        </authorList>
    </citation>
    <scope>NUCLEOTIDE SEQUENCE [LARGE SCALE GENOMIC DNA]</scope>
    <source>
        <strain evidence="1 2">YK-624</strain>
    </source>
</reference>
<sequence>MSTSTLSTTDTPLFRGRPPLLVAPAVMVLVLWAKLYPRKHITGKCEEIDAWARPVAQFPLPTLNLCLTIWLYTYSNLDGWPPLAVETPASAESHEATVCQILVASAAFVLTLAQIMSIPVHVKAAWGTQAITKWFWPVMIWPAINGFGIRMVDTIRPGFTGPDLSAVPRGKAAQIRNLHAHLRPADSRSILSNAQGGGWRNESPTPSAAQRGVFAIDSIACSHGPA</sequence>
<organism evidence="1 2">
    <name type="scientific">Phanerochaete sordida</name>
    <dbReference type="NCBI Taxonomy" id="48140"/>
    <lineage>
        <taxon>Eukaryota</taxon>
        <taxon>Fungi</taxon>
        <taxon>Dikarya</taxon>
        <taxon>Basidiomycota</taxon>
        <taxon>Agaricomycotina</taxon>
        <taxon>Agaricomycetes</taxon>
        <taxon>Polyporales</taxon>
        <taxon>Phanerochaetaceae</taxon>
        <taxon>Phanerochaete</taxon>
    </lineage>
</organism>
<protein>
    <submittedName>
        <fullName evidence="1">Uncharacterized protein</fullName>
    </submittedName>
</protein>